<dbReference type="NCBIfam" id="TIGR01509">
    <property type="entry name" value="HAD-SF-IA-v3"/>
    <property type="match status" value="1"/>
</dbReference>
<evidence type="ECO:0000256" key="5">
    <source>
        <dbReference type="ARBA" id="ARBA00023277"/>
    </source>
</evidence>
<evidence type="ECO:0000313" key="7">
    <source>
        <dbReference type="Proteomes" id="UP000249432"/>
    </source>
</evidence>
<dbReference type="AlphaFoldDB" id="A0A2W5UN26"/>
<dbReference type="RefSeq" id="WP_303734932.1">
    <property type="nucleotide sequence ID" value="NZ_CAKZHK010000014.1"/>
</dbReference>
<proteinExistence type="inferred from homology"/>
<dbReference type="PANTHER" id="PTHR46193">
    <property type="entry name" value="6-PHOSPHOGLUCONATE PHOSPHATASE"/>
    <property type="match status" value="1"/>
</dbReference>
<dbReference type="InterPro" id="IPR051600">
    <property type="entry name" value="Beta-PGM-like"/>
</dbReference>
<dbReference type="InterPro" id="IPR006439">
    <property type="entry name" value="HAD-SF_hydro_IA"/>
</dbReference>
<dbReference type="SFLD" id="SFLDS00003">
    <property type="entry name" value="Haloacid_Dehalogenase"/>
    <property type="match status" value="1"/>
</dbReference>
<protein>
    <recommendedName>
        <fullName evidence="8">Beta-phosphoglucomutase family hydrolase</fullName>
    </recommendedName>
</protein>
<evidence type="ECO:0000256" key="3">
    <source>
        <dbReference type="ARBA" id="ARBA00022723"/>
    </source>
</evidence>
<dbReference type="Gene3D" id="1.10.150.240">
    <property type="entry name" value="Putative phosphatase, domain 2"/>
    <property type="match status" value="1"/>
</dbReference>
<evidence type="ECO:0000256" key="4">
    <source>
        <dbReference type="ARBA" id="ARBA00022842"/>
    </source>
</evidence>
<gene>
    <name evidence="6" type="ORF">DI525_06435</name>
</gene>
<accession>A0A2W5UN26</accession>
<dbReference type="Proteomes" id="UP000249432">
    <property type="component" value="Unassembled WGS sequence"/>
</dbReference>
<dbReference type="SFLD" id="SFLDG01129">
    <property type="entry name" value="C1.5:_HAD__Beta-PGM__Phosphata"/>
    <property type="match status" value="1"/>
</dbReference>
<comment type="cofactor">
    <cofactor evidence="1">
        <name>Mg(2+)</name>
        <dbReference type="ChEBI" id="CHEBI:18420"/>
    </cofactor>
</comment>
<organism evidence="6 7">
    <name type="scientific">Corynebacterium kroppenstedtii</name>
    <dbReference type="NCBI Taxonomy" id="161879"/>
    <lineage>
        <taxon>Bacteria</taxon>
        <taxon>Bacillati</taxon>
        <taxon>Actinomycetota</taxon>
        <taxon>Actinomycetes</taxon>
        <taxon>Mycobacteriales</taxon>
        <taxon>Corynebacteriaceae</taxon>
        <taxon>Corynebacterium</taxon>
    </lineage>
</organism>
<dbReference type="GO" id="GO:0003824">
    <property type="term" value="F:catalytic activity"/>
    <property type="evidence" value="ECO:0007669"/>
    <property type="project" value="UniProtKB-ARBA"/>
</dbReference>
<keyword evidence="5" id="KW-0119">Carbohydrate metabolism</keyword>
<keyword evidence="3" id="KW-0479">Metal-binding</keyword>
<name>A0A2W5UN26_9CORY</name>
<evidence type="ECO:0000256" key="1">
    <source>
        <dbReference type="ARBA" id="ARBA00001946"/>
    </source>
</evidence>
<dbReference type="SUPFAM" id="SSF56784">
    <property type="entry name" value="HAD-like"/>
    <property type="match status" value="1"/>
</dbReference>
<comment type="similarity">
    <text evidence="2">Belongs to the HAD-like hydrolase superfamily. CbbY/CbbZ/Gph/YieH family.</text>
</comment>
<sequence>MVTQSADTPTLQDLLKFKVVLFDLDGVLTPTAMLHQQAWATMFQAFLAERGERAYTDQDYFDYLDGRRRDEAIQALLESRGISLPYDRADAGLDGDDNPTDNTITGLGLRKNRDFLDLLKRGMDPYPGSLQLLHALKDHNESHASDAVQMGVVSSSKNTPRVLESAGLTDYFPHVVDGTIAEEKKLKGKPAPDTYVYGAELFGLTPADAVVVEDATSGVAAGRAGEFGYVLGVNRGAGKDALLKTGADAVVDDLGELV</sequence>
<dbReference type="PANTHER" id="PTHR46193:SF18">
    <property type="entry name" value="HEXITOL PHOSPHATASE B"/>
    <property type="match status" value="1"/>
</dbReference>
<dbReference type="InterPro" id="IPR036412">
    <property type="entry name" value="HAD-like_sf"/>
</dbReference>
<reference evidence="6 7" key="1">
    <citation type="submission" date="2017-08" db="EMBL/GenBank/DDBJ databases">
        <title>Infants hospitalized years apart are colonized by the same room-sourced microbial strains.</title>
        <authorList>
            <person name="Brooks B."/>
            <person name="Olm M.R."/>
            <person name="Firek B.A."/>
            <person name="Baker R."/>
            <person name="Thomas B.C."/>
            <person name="Morowitz M.J."/>
            <person name="Banfield J.F."/>
        </authorList>
    </citation>
    <scope>NUCLEOTIDE SEQUENCE [LARGE SCALE GENOMIC DNA]</scope>
    <source>
        <strain evidence="6">S2_003_000_R1_3</strain>
    </source>
</reference>
<comment type="caution">
    <text evidence="6">The sequence shown here is derived from an EMBL/GenBank/DDBJ whole genome shotgun (WGS) entry which is preliminary data.</text>
</comment>
<dbReference type="InterPro" id="IPR023214">
    <property type="entry name" value="HAD_sf"/>
</dbReference>
<dbReference type="InterPro" id="IPR023198">
    <property type="entry name" value="PGP-like_dom2"/>
</dbReference>
<dbReference type="EMBL" id="QFRA01000014">
    <property type="protein sequence ID" value="PZR04674.1"/>
    <property type="molecule type" value="Genomic_DNA"/>
</dbReference>
<dbReference type="Gene3D" id="3.40.50.1000">
    <property type="entry name" value="HAD superfamily/HAD-like"/>
    <property type="match status" value="1"/>
</dbReference>
<evidence type="ECO:0008006" key="8">
    <source>
        <dbReference type="Google" id="ProtNLM"/>
    </source>
</evidence>
<evidence type="ECO:0000256" key="2">
    <source>
        <dbReference type="ARBA" id="ARBA00006171"/>
    </source>
</evidence>
<keyword evidence="4" id="KW-0460">Magnesium</keyword>
<evidence type="ECO:0000313" key="6">
    <source>
        <dbReference type="EMBL" id="PZR04674.1"/>
    </source>
</evidence>
<dbReference type="GO" id="GO:0046872">
    <property type="term" value="F:metal ion binding"/>
    <property type="evidence" value="ECO:0007669"/>
    <property type="project" value="UniProtKB-KW"/>
</dbReference>
<dbReference type="Pfam" id="PF00702">
    <property type="entry name" value="Hydrolase"/>
    <property type="match status" value="1"/>
</dbReference>